<feature type="region of interest" description="Disordered" evidence="1">
    <location>
        <begin position="1"/>
        <end position="60"/>
    </location>
</feature>
<reference evidence="3" key="1">
    <citation type="journal article" date="2019" name="Nat. Commun.">
        <title>The genome of broomcorn millet.</title>
        <authorList>
            <person name="Zou C."/>
            <person name="Miki D."/>
            <person name="Li D."/>
            <person name="Tang Q."/>
            <person name="Xiao L."/>
            <person name="Rajput S."/>
            <person name="Deng P."/>
            <person name="Jia W."/>
            <person name="Huang R."/>
            <person name="Zhang M."/>
            <person name="Sun Y."/>
            <person name="Hu J."/>
            <person name="Fu X."/>
            <person name="Schnable P.S."/>
            <person name="Li F."/>
            <person name="Zhang H."/>
            <person name="Feng B."/>
            <person name="Zhu X."/>
            <person name="Liu R."/>
            <person name="Schnable J.C."/>
            <person name="Zhu J.-K."/>
            <person name="Zhang H."/>
        </authorList>
    </citation>
    <scope>NUCLEOTIDE SEQUENCE [LARGE SCALE GENOMIC DNA]</scope>
</reference>
<dbReference type="EMBL" id="PQIB02000003">
    <property type="protein sequence ID" value="RLN30029.1"/>
    <property type="molecule type" value="Genomic_DNA"/>
</dbReference>
<keyword evidence="3" id="KW-1185">Reference proteome</keyword>
<evidence type="ECO:0000256" key="1">
    <source>
        <dbReference type="SAM" id="MobiDB-lite"/>
    </source>
</evidence>
<dbReference type="AlphaFoldDB" id="A0A3L6SZW6"/>
<dbReference type="Proteomes" id="UP000275267">
    <property type="component" value="Unassembled WGS sequence"/>
</dbReference>
<sequence length="411" mass="42960">MTPAPAAIDAVPREYAMTPSFNDDTSSDPSAPPASPAPATSAGAAVDVAPREHDTAPDSYDDSAVSLALARMLLVAGDTPPVQTATVDGIPPAPATSLAASTAAASPPAEATITAAPPRAATTTTTLEVAPGAPSPMIPSFELVYSRRQKQSLPDTMLPEADISPACPGTPNSRKRFLAKITKKTAKILPTPRANSPRKRPDYPYFILYHRLDKIAPLIGSLPCASLTAGKLPLRGVPASAPLSAAAAGIPTSQEADVAVWRDGASPLAPAAATVTGLLSSFDVVAFLASHVGGTAAALRTPAGDVAAHERALVREVEPHTSFQFVDARLIEIVELMKQGARRFLVRKNITEACTVDKKPFGKFYKILQGRAEDHCDATGGSGWQPDRQPVIVVAVATPTWRPPRRPSRPH</sequence>
<evidence type="ECO:0000313" key="2">
    <source>
        <dbReference type="EMBL" id="RLN30029.1"/>
    </source>
</evidence>
<dbReference type="STRING" id="4540.A0A3L6SZW6"/>
<evidence type="ECO:0000313" key="3">
    <source>
        <dbReference type="Proteomes" id="UP000275267"/>
    </source>
</evidence>
<feature type="compositionally biased region" description="Low complexity" evidence="1">
    <location>
        <begin position="37"/>
        <end position="48"/>
    </location>
</feature>
<organism evidence="2 3">
    <name type="scientific">Panicum miliaceum</name>
    <name type="common">Proso millet</name>
    <name type="synonym">Broomcorn millet</name>
    <dbReference type="NCBI Taxonomy" id="4540"/>
    <lineage>
        <taxon>Eukaryota</taxon>
        <taxon>Viridiplantae</taxon>
        <taxon>Streptophyta</taxon>
        <taxon>Embryophyta</taxon>
        <taxon>Tracheophyta</taxon>
        <taxon>Spermatophyta</taxon>
        <taxon>Magnoliopsida</taxon>
        <taxon>Liliopsida</taxon>
        <taxon>Poales</taxon>
        <taxon>Poaceae</taxon>
        <taxon>PACMAD clade</taxon>
        <taxon>Panicoideae</taxon>
        <taxon>Panicodae</taxon>
        <taxon>Paniceae</taxon>
        <taxon>Panicinae</taxon>
        <taxon>Panicum</taxon>
        <taxon>Panicum sect. Panicum</taxon>
    </lineage>
</organism>
<protein>
    <submittedName>
        <fullName evidence="2">CBS domain-containing protein CBSX6-like</fullName>
    </submittedName>
</protein>
<name>A0A3L6SZW6_PANMI</name>
<gene>
    <name evidence="2" type="ORF">C2845_PM05G19680</name>
</gene>
<comment type="caution">
    <text evidence="2">The sequence shown here is derived from an EMBL/GenBank/DDBJ whole genome shotgun (WGS) entry which is preliminary data.</text>
</comment>
<accession>A0A3L6SZW6</accession>
<proteinExistence type="predicted"/>